<dbReference type="EMBL" id="CZPZ01000035">
    <property type="protein sequence ID" value="CUS39617.1"/>
    <property type="molecule type" value="Genomic_DNA"/>
</dbReference>
<name>A0A0S4LPU4_9BACT</name>
<accession>A0A0S4LPU4</accession>
<sequence length="369" mass="41078">MSLLMGCISPTALHHAVLAYDRSVERVTSEQLLLNIIRARFYQPLHFTKVSSVAATFDFRVSAGITPPEGDARGLVGPLFSATAAENPTITIVPIDGEEFTTRLLTPLDERKVLKLLEVGADVGMALQMAASSLRIQSDAGTVVYLNDPGRPEEYEEFQRRVGHLASLYDEHRLHIDPVMSEEAWIGALPGGLAPGDVLAALDKGYKWKSAGDKRYRLNRMRILIANYRPHEVDDAVRRELADRLREWPPNDILVDIRPGFPGGEIPMTGQITLRSFNSILEFLARVAREFTGHDLDTTRLLTIEESESALENAAVSVRYADRYYGIRKPTPDKPREIRNAKAFGMLYQLFQMMVQPVGAPVPGITIAK</sequence>
<organism evidence="1 2">
    <name type="scientific">Candidatus Nitrospira nitrificans</name>
    <dbReference type="NCBI Taxonomy" id="1742973"/>
    <lineage>
        <taxon>Bacteria</taxon>
        <taxon>Pseudomonadati</taxon>
        <taxon>Nitrospirota</taxon>
        <taxon>Nitrospiria</taxon>
        <taxon>Nitrospirales</taxon>
        <taxon>Nitrospiraceae</taxon>
        <taxon>Nitrospira</taxon>
    </lineage>
</organism>
<dbReference type="RefSeq" id="WP_139077488.1">
    <property type="nucleotide sequence ID" value="NZ_CZPZ01000035.1"/>
</dbReference>
<keyword evidence="2" id="KW-1185">Reference proteome</keyword>
<dbReference type="OrthoDB" id="8554933at2"/>
<dbReference type="Proteomes" id="UP000198736">
    <property type="component" value="Unassembled WGS sequence"/>
</dbReference>
<protein>
    <submittedName>
        <fullName evidence="1">Uncharacterized protein</fullName>
    </submittedName>
</protein>
<evidence type="ECO:0000313" key="1">
    <source>
        <dbReference type="EMBL" id="CUS39617.1"/>
    </source>
</evidence>
<evidence type="ECO:0000313" key="2">
    <source>
        <dbReference type="Proteomes" id="UP000198736"/>
    </source>
</evidence>
<gene>
    <name evidence="1" type="ORF">COMA2_80082</name>
</gene>
<reference evidence="2" key="1">
    <citation type="submission" date="2015-10" db="EMBL/GenBank/DDBJ databases">
        <authorList>
            <person name="Luecker S."/>
            <person name="Luecker S."/>
        </authorList>
    </citation>
    <scope>NUCLEOTIDE SEQUENCE [LARGE SCALE GENOMIC DNA]</scope>
</reference>
<proteinExistence type="predicted"/>
<dbReference type="AlphaFoldDB" id="A0A0S4LPU4"/>
<dbReference type="STRING" id="1742973.COMA2_80082"/>